<accession>A0A0F9CM87</accession>
<gene>
    <name evidence="1" type="ORF">LCGC14_2649370</name>
</gene>
<evidence type="ECO:0000313" key="1">
    <source>
        <dbReference type="EMBL" id="KKK97776.1"/>
    </source>
</evidence>
<dbReference type="AlphaFoldDB" id="A0A0F9CM87"/>
<dbReference type="EMBL" id="LAZR01045899">
    <property type="protein sequence ID" value="KKK97776.1"/>
    <property type="molecule type" value="Genomic_DNA"/>
</dbReference>
<organism evidence="1">
    <name type="scientific">marine sediment metagenome</name>
    <dbReference type="NCBI Taxonomy" id="412755"/>
    <lineage>
        <taxon>unclassified sequences</taxon>
        <taxon>metagenomes</taxon>
        <taxon>ecological metagenomes</taxon>
    </lineage>
</organism>
<protein>
    <submittedName>
        <fullName evidence="1">Uncharacterized protein</fullName>
    </submittedName>
</protein>
<proteinExistence type="predicted"/>
<name>A0A0F9CM87_9ZZZZ</name>
<reference evidence="1" key="1">
    <citation type="journal article" date="2015" name="Nature">
        <title>Complex archaea that bridge the gap between prokaryotes and eukaryotes.</title>
        <authorList>
            <person name="Spang A."/>
            <person name="Saw J.H."/>
            <person name="Jorgensen S.L."/>
            <person name="Zaremba-Niedzwiedzka K."/>
            <person name="Martijn J."/>
            <person name="Lind A.E."/>
            <person name="van Eijk R."/>
            <person name="Schleper C."/>
            <person name="Guy L."/>
            <person name="Ettema T.J."/>
        </authorList>
    </citation>
    <scope>NUCLEOTIDE SEQUENCE</scope>
</reference>
<comment type="caution">
    <text evidence="1">The sequence shown here is derived from an EMBL/GenBank/DDBJ whole genome shotgun (WGS) entry which is preliminary data.</text>
</comment>
<sequence>MTKTSKYYGVSFSSKADWGEEGWFASMKLPKFFHKWIKVCKTEREAAIAVDLKLIESGMEPKNILKSKLKR</sequence>